<dbReference type="EC" id="2.5.1.18" evidence="1"/>
<dbReference type="Proteomes" id="UP000015453">
    <property type="component" value="Unassembled WGS sequence"/>
</dbReference>
<evidence type="ECO:0000313" key="3">
    <source>
        <dbReference type="EMBL" id="EPS58397.1"/>
    </source>
</evidence>
<gene>
    <name evidence="3" type="ORF">M569_16418</name>
</gene>
<dbReference type="Gene3D" id="1.20.1050.10">
    <property type="match status" value="1"/>
</dbReference>
<comment type="function">
    <text evidence="1">Is involved in the conjugation of reduced glutathione to a wide number of exogenous and endogenous hydrophobic electrophiles.</text>
</comment>
<dbReference type="PANTHER" id="PTHR11260">
    <property type="entry name" value="GLUTATHIONE S-TRANSFERASE, GST, SUPERFAMILY, GST DOMAIN CONTAINING"/>
    <property type="match status" value="1"/>
</dbReference>
<comment type="similarity">
    <text evidence="1">Belongs to the GST superfamily.</text>
</comment>
<feature type="non-terminal residue" evidence="3">
    <location>
        <position position="1"/>
    </location>
</feature>
<accession>S8DGC4</accession>
<evidence type="ECO:0000256" key="1">
    <source>
        <dbReference type="RuleBase" id="RU369102"/>
    </source>
</evidence>
<evidence type="ECO:0000313" key="4">
    <source>
        <dbReference type="Proteomes" id="UP000015453"/>
    </source>
</evidence>
<name>S8DGC4_9LAMI</name>
<keyword evidence="4" id="KW-1185">Reference proteome</keyword>
<dbReference type="CDD" id="cd03185">
    <property type="entry name" value="GST_C_Tau"/>
    <property type="match status" value="1"/>
</dbReference>
<comment type="caution">
    <text evidence="3">The sequence shown here is derived from an EMBL/GenBank/DDBJ whole genome shotgun (WGS) entry which is preliminary data.</text>
</comment>
<feature type="non-terminal residue" evidence="3">
    <location>
        <position position="74"/>
    </location>
</feature>
<dbReference type="PANTHER" id="PTHR11260:SF615">
    <property type="entry name" value="GLUTATHIONE S-TRANSFERASE U17"/>
    <property type="match status" value="1"/>
</dbReference>
<dbReference type="OrthoDB" id="909796at2759"/>
<dbReference type="SUPFAM" id="SSF47616">
    <property type="entry name" value="GST C-terminal domain-like"/>
    <property type="match status" value="1"/>
</dbReference>
<proteinExistence type="inferred from homology"/>
<sequence length="74" mass="8141">SGGKKYFGGDEIGFLDIAVGSYVGWIGVVERMGGVKLIDEAKTPRLFQWARSFAADELVEEFIPATDKLIEFAK</sequence>
<dbReference type="GO" id="GO:0005829">
    <property type="term" value="C:cytosol"/>
    <property type="evidence" value="ECO:0007669"/>
    <property type="project" value="UniProtKB-SubCell"/>
</dbReference>
<keyword evidence="1" id="KW-0808">Transferase</keyword>
<dbReference type="EMBL" id="AUSU01009258">
    <property type="protein sequence ID" value="EPS58397.1"/>
    <property type="molecule type" value="Genomic_DNA"/>
</dbReference>
<reference evidence="3 4" key="1">
    <citation type="journal article" date="2013" name="BMC Genomics">
        <title>The miniature genome of a carnivorous plant Genlisea aurea contains a low number of genes and short non-coding sequences.</title>
        <authorList>
            <person name="Leushkin E.V."/>
            <person name="Sutormin R.A."/>
            <person name="Nabieva E.R."/>
            <person name="Penin A.A."/>
            <person name="Kondrashov A.S."/>
            <person name="Logacheva M.D."/>
        </authorList>
    </citation>
    <scope>NUCLEOTIDE SEQUENCE [LARGE SCALE GENOMIC DNA]</scope>
</reference>
<dbReference type="InterPro" id="IPR036282">
    <property type="entry name" value="Glutathione-S-Trfase_C_sf"/>
</dbReference>
<comment type="catalytic activity">
    <reaction evidence="1">
        <text>RX + glutathione = an S-substituted glutathione + a halide anion + H(+)</text>
        <dbReference type="Rhea" id="RHEA:16437"/>
        <dbReference type="ChEBI" id="CHEBI:15378"/>
        <dbReference type="ChEBI" id="CHEBI:16042"/>
        <dbReference type="ChEBI" id="CHEBI:17792"/>
        <dbReference type="ChEBI" id="CHEBI:57925"/>
        <dbReference type="ChEBI" id="CHEBI:90779"/>
        <dbReference type="EC" id="2.5.1.18"/>
    </reaction>
</comment>
<keyword evidence="1" id="KW-0963">Cytoplasm</keyword>
<comment type="subcellular location">
    <subcellularLocation>
        <location evidence="1">Cytoplasm</location>
        <location evidence="1">Cytosol</location>
    </subcellularLocation>
</comment>
<dbReference type="PROSITE" id="PS50405">
    <property type="entry name" value="GST_CTER"/>
    <property type="match status" value="1"/>
</dbReference>
<dbReference type="InterPro" id="IPR045073">
    <property type="entry name" value="Omega/Tau-like"/>
</dbReference>
<feature type="domain" description="GST C-terminal" evidence="2">
    <location>
        <begin position="1"/>
        <end position="74"/>
    </location>
</feature>
<dbReference type="GO" id="GO:0006749">
    <property type="term" value="P:glutathione metabolic process"/>
    <property type="evidence" value="ECO:0007669"/>
    <property type="project" value="InterPro"/>
</dbReference>
<dbReference type="InterPro" id="IPR010987">
    <property type="entry name" value="Glutathione-S-Trfase_C-like"/>
</dbReference>
<dbReference type="GO" id="GO:0004364">
    <property type="term" value="F:glutathione transferase activity"/>
    <property type="evidence" value="ECO:0007669"/>
    <property type="project" value="UniProtKB-UniRule"/>
</dbReference>
<organism evidence="3 4">
    <name type="scientific">Genlisea aurea</name>
    <dbReference type="NCBI Taxonomy" id="192259"/>
    <lineage>
        <taxon>Eukaryota</taxon>
        <taxon>Viridiplantae</taxon>
        <taxon>Streptophyta</taxon>
        <taxon>Embryophyta</taxon>
        <taxon>Tracheophyta</taxon>
        <taxon>Spermatophyta</taxon>
        <taxon>Magnoliopsida</taxon>
        <taxon>eudicotyledons</taxon>
        <taxon>Gunneridae</taxon>
        <taxon>Pentapetalae</taxon>
        <taxon>asterids</taxon>
        <taxon>lamiids</taxon>
        <taxon>Lamiales</taxon>
        <taxon>Lentibulariaceae</taxon>
        <taxon>Genlisea</taxon>
    </lineage>
</organism>
<dbReference type="InterPro" id="IPR045074">
    <property type="entry name" value="GST_C_Tau"/>
</dbReference>
<dbReference type="AlphaFoldDB" id="S8DGC4"/>
<protein>
    <recommendedName>
        <fullName evidence="1">Glutathione S-transferase</fullName>
        <ecNumber evidence="1">2.5.1.18</ecNumber>
    </recommendedName>
</protein>
<evidence type="ECO:0000259" key="2">
    <source>
        <dbReference type="PROSITE" id="PS50405"/>
    </source>
</evidence>